<dbReference type="PANTHER" id="PTHR30085:SF7">
    <property type="entry name" value="AMINO-ACID ABC TRANSPORTER-BINDING PROTEIN YHDW-RELATED"/>
    <property type="match status" value="1"/>
</dbReference>
<dbReference type="InterPro" id="IPR051455">
    <property type="entry name" value="Bact_solute-bind_prot3"/>
</dbReference>
<dbReference type="SUPFAM" id="SSF53850">
    <property type="entry name" value="Periplasmic binding protein-like II"/>
    <property type="match status" value="1"/>
</dbReference>
<dbReference type="InterPro" id="IPR001638">
    <property type="entry name" value="Solute-binding_3/MltF_N"/>
</dbReference>
<evidence type="ECO:0000259" key="5">
    <source>
        <dbReference type="SMART" id="SM00062"/>
    </source>
</evidence>
<dbReference type="Pfam" id="PF00497">
    <property type="entry name" value="SBP_bac_3"/>
    <property type="match status" value="1"/>
</dbReference>
<evidence type="ECO:0000313" key="7">
    <source>
        <dbReference type="Proteomes" id="UP000019141"/>
    </source>
</evidence>
<keyword evidence="2" id="KW-0813">Transport</keyword>
<comment type="similarity">
    <text evidence="1">Belongs to the bacterial solute-binding protein 3 family.</text>
</comment>
<feature type="domain" description="Solute-binding protein family 3/N-terminal" evidence="5">
    <location>
        <begin position="43"/>
        <end position="272"/>
    </location>
</feature>
<protein>
    <submittedName>
        <fullName evidence="6">ABC transporter substrate-binding protein</fullName>
    </submittedName>
</protein>
<dbReference type="SMART" id="SM00062">
    <property type="entry name" value="PBPb"/>
    <property type="match status" value="1"/>
</dbReference>
<evidence type="ECO:0000256" key="2">
    <source>
        <dbReference type="ARBA" id="ARBA00022448"/>
    </source>
</evidence>
<proteinExistence type="inferred from homology"/>
<keyword evidence="3 4" id="KW-0732">Signal</keyword>
<dbReference type="CDD" id="cd13692">
    <property type="entry name" value="PBP2_BztA"/>
    <property type="match status" value="1"/>
</dbReference>
<dbReference type="GO" id="GO:0006865">
    <property type="term" value="P:amino acid transport"/>
    <property type="evidence" value="ECO:0007669"/>
    <property type="project" value="TreeGrafter"/>
</dbReference>
<name>W4LBL8_ENTF1</name>
<dbReference type="PANTHER" id="PTHR30085">
    <property type="entry name" value="AMINO ACID ABC TRANSPORTER PERMEASE"/>
    <property type="match status" value="1"/>
</dbReference>
<gene>
    <name evidence="6" type="ORF">ETSY1_30925</name>
</gene>
<dbReference type="EMBL" id="AZHW01000925">
    <property type="protein sequence ID" value="ETW95372.1"/>
    <property type="molecule type" value="Genomic_DNA"/>
</dbReference>
<accession>W4LBL8</accession>
<sequence>MLKKIFTLTLALVTTFLTGLGAMTAVQAATGDTLKAIKDHGALLCTGHNGTYLGFAEVDDKGAWKGFDIELCKALATAVLGAPDKLKIIPISWAQRFPSIQSGDIDVIIKVTGWTMGRDTELGLQFSRPYFLGSTQLMAHKEIGAKSAKDLDGATVCGSAGTSTERIAADYLSNLGVKFDMVTFEKTEEMRSAYFAGRCDAFAGWGPNLAIVRMKAPAPDKHIILPDVMAVEPESAAMRQGDDNWVDILNWLFSALLIAEQYGITSANVDEHRDKASNPTIERLLGKTPGIGDRLGLSNDWAYKVIKHVGNYKEIYDRTLGAGSPYKLARGPNALITDGGVMYPLILD</sequence>
<feature type="chain" id="PRO_5004844500" evidence="4">
    <location>
        <begin position="29"/>
        <end position="348"/>
    </location>
</feature>
<keyword evidence="7" id="KW-1185">Reference proteome</keyword>
<evidence type="ECO:0000313" key="6">
    <source>
        <dbReference type="EMBL" id="ETW95372.1"/>
    </source>
</evidence>
<reference evidence="6 7" key="1">
    <citation type="journal article" date="2014" name="Nature">
        <title>An environmental bacterial taxon with a large and distinct metabolic repertoire.</title>
        <authorList>
            <person name="Wilson M.C."/>
            <person name="Mori T."/>
            <person name="Ruckert C."/>
            <person name="Uria A.R."/>
            <person name="Helf M.J."/>
            <person name="Takada K."/>
            <person name="Gernert C."/>
            <person name="Steffens U.A."/>
            <person name="Heycke N."/>
            <person name="Schmitt S."/>
            <person name="Rinke C."/>
            <person name="Helfrich E.J."/>
            <person name="Brachmann A.O."/>
            <person name="Gurgui C."/>
            <person name="Wakimoto T."/>
            <person name="Kracht M."/>
            <person name="Crusemann M."/>
            <person name="Hentschel U."/>
            <person name="Abe I."/>
            <person name="Matsunaga S."/>
            <person name="Kalinowski J."/>
            <person name="Takeyama H."/>
            <person name="Piel J."/>
        </authorList>
    </citation>
    <scope>NUCLEOTIDE SEQUENCE [LARGE SCALE GENOMIC DNA]</scope>
    <source>
        <strain evidence="7">TSY1</strain>
    </source>
</reference>
<evidence type="ECO:0000256" key="3">
    <source>
        <dbReference type="ARBA" id="ARBA00022729"/>
    </source>
</evidence>
<feature type="signal peptide" evidence="4">
    <location>
        <begin position="1"/>
        <end position="28"/>
    </location>
</feature>
<organism evidence="6 7">
    <name type="scientific">Entotheonella factor</name>
    <dbReference type="NCBI Taxonomy" id="1429438"/>
    <lineage>
        <taxon>Bacteria</taxon>
        <taxon>Pseudomonadati</taxon>
        <taxon>Nitrospinota/Tectimicrobiota group</taxon>
        <taxon>Candidatus Tectimicrobiota</taxon>
        <taxon>Candidatus Entotheonellia</taxon>
        <taxon>Candidatus Entotheonellales</taxon>
        <taxon>Candidatus Entotheonellaceae</taxon>
        <taxon>Candidatus Entotheonella</taxon>
    </lineage>
</organism>
<dbReference type="AlphaFoldDB" id="W4LBL8"/>
<dbReference type="HOGENOM" id="CLU_019602_3_2_7"/>
<evidence type="ECO:0000256" key="1">
    <source>
        <dbReference type="ARBA" id="ARBA00010333"/>
    </source>
</evidence>
<comment type="caution">
    <text evidence="6">The sequence shown here is derived from an EMBL/GenBank/DDBJ whole genome shotgun (WGS) entry which is preliminary data.</text>
</comment>
<dbReference type="Proteomes" id="UP000019141">
    <property type="component" value="Unassembled WGS sequence"/>
</dbReference>
<dbReference type="Gene3D" id="3.40.190.10">
    <property type="entry name" value="Periplasmic binding protein-like II"/>
    <property type="match status" value="2"/>
</dbReference>
<evidence type="ECO:0000256" key="4">
    <source>
        <dbReference type="SAM" id="SignalP"/>
    </source>
</evidence>